<sequence>MEKMNKLPDIEFIKAMFIVNALSLITTLFFAYKYYFANAGKGIDDFLFVLAVLSLPSFFAAIAASKFINHKEVRIWLIGGLICTIFCGTYVYLGVLDNSLLLGLVLITAPLAVCFMGALIFYKNLKIFRTNIYCIFFLSTLIGAGPIVLLFVVGGFAWIWSLFYKG</sequence>
<feature type="transmembrane region" description="Helical" evidence="1">
    <location>
        <begin position="46"/>
        <end position="68"/>
    </location>
</feature>
<feature type="transmembrane region" description="Helical" evidence="1">
    <location>
        <begin position="134"/>
        <end position="160"/>
    </location>
</feature>
<feature type="transmembrane region" description="Helical" evidence="1">
    <location>
        <begin position="75"/>
        <end position="93"/>
    </location>
</feature>
<proteinExistence type="predicted"/>
<dbReference type="RefSeq" id="WP_173271084.1">
    <property type="nucleotide sequence ID" value="NZ_JABMKV010000002.1"/>
</dbReference>
<evidence type="ECO:0008006" key="4">
    <source>
        <dbReference type="Google" id="ProtNLM"/>
    </source>
</evidence>
<comment type="caution">
    <text evidence="2">The sequence shown here is derived from an EMBL/GenBank/DDBJ whole genome shotgun (WGS) entry which is preliminary data.</text>
</comment>
<keyword evidence="3" id="KW-1185">Reference proteome</keyword>
<feature type="transmembrane region" description="Helical" evidence="1">
    <location>
        <begin position="12"/>
        <end position="34"/>
    </location>
</feature>
<protein>
    <recommendedName>
        <fullName evidence="4">MFS transporter</fullName>
    </recommendedName>
</protein>
<keyword evidence="1" id="KW-0472">Membrane</keyword>
<name>A0ABX2DEH9_9SPHI</name>
<evidence type="ECO:0000256" key="1">
    <source>
        <dbReference type="SAM" id="Phobius"/>
    </source>
</evidence>
<gene>
    <name evidence="2" type="ORF">HQN85_08195</name>
</gene>
<evidence type="ECO:0000313" key="2">
    <source>
        <dbReference type="EMBL" id="NQX31701.1"/>
    </source>
</evidence>
<keyword evidence="1" id="KW-0812">Transmembrane</keyword>
<evidence type="ECO:0000313" key="3">
    <source>
        <dbReference type="Proteomes" id="UP000762110"/>
    </source>
</evidence>
<dbReference type="Proteomes" id="UP000762110">
    <property type="component" value="Unassembled WGS sequence"/>
</dbReference>
<feature type="transmembrane region" description="Helical" evidence="1">
    <location>
        <begin position="99"/>
        <end position="122"/>
    </location>
</feature>
<organism evidence="2 3">
    <name type="scientific">Pedobacter boryungensis</name>
    <dbReference type="NCBI Taxonomy" id="869962"/>
    <lineage>
        <taxon>Bacteria</taxon>
        <taxon>Pseudomonadati</taxon>
        <taxon>Bacteroidota</taxon>
        <taxon>Sphingobacteriia</taxon>
        <taxon>Sphingobacteriales</taxon>
        <taxon>Sphingobacteriaceae</taxon>
        <taxon>Pedobacter</taxon>
    </lineage>
</organism>
<accession>A0ABX2DEH9</accession>
<keyword evidence="1" id="KW-1133">Transmembrane helix</keyword>
<dbReference type="EMBL" id="JABMKV010000002">
    <property type="protein sequence ID" value="NQX31701.1"/>
    <property type="molecule type" value="Genomic_DNA"/>
</dbReference>
<reference evidence="2 3" key="1">
    <citation type="submission" date="2020-05" db="EMBL/GenBank/DDBJ databases">
        <title>Description of Pedobacter foliorum sp. nov.</title>
        <authorList>
            <person name="Qi S."/>
            <person name="Carlier A."/>
            <person name="Cnockaert M."/>
            <person name="Vandamme P."/>
        </authorList>
    </citation>
    <scope>NUCLEOTIDE SEQUENCE [LARGE SCALE GENOMIC DNA]</scope>
    <source>
        <strain evidence="2 3">LMG 31300</strain>
    </source>
</reference>